<dbReference type="InterPro" id="IPR016031">
    <property type="entry name" value="Trp_RNA-bd_attenuator-like_dom"/>
</dbReference>
<dbReference type="EMBL" id="KZ772681">
    <property type="protein sequence ID" value="PTQ47155.1"/>
    <property type="molecule type" value="Genomic_DNA"/>
</dbReference>
<sequence length="304" mass="32470">MYSSAPPPPTGYPAMNQGVPPSNYGAQYGAQGPPQQNYHGGPVQYQGQQQQQPQQQVHSVSQFVQNTQSTSGKVPFEVDKSRVGILQVNFGCPATAGGVLQQVYMKKGSMVAYQGDIKFEREGLLEHGVGHMLKKAVTSEGATLVRATMGSKGSSGRAHLYLADNSKVVTVLQLQGESLTVNGDDLLAFEPSLKHQIVMLKKVSAIISGGLFNVKLSGYGCVAILSHGKPITLLVKKGQPSVFTDPQATVAWSGSLNPDFNTDIQFKTLLGRGSGDSFQMKFDPSKGEGFVVVQPCEEIGPQRS</sequence>
<reference evidence="3" key="1">
    <citation type="journal article" date="2017" name="Cell">
        <title>Insights into land plant evolution garnered from the Marchantia polymorpha genome.</title>
        <authorList>
            <person name="Bowman J.L."/>
            <person name="Kohchi T."/>
            <person name="Yamato K.T."/>
            <person name="Jenkins J."/>
            <person name="Shu S."/>
            <person name="Ishizaki K."/>
            <person name="Yamaoka S."/>
            <person name="Nishihama R."/>
            <person name="Nakamura Y."/>
            <person name="Berger F."/>
            <person name="Adam C."/>
            <person name="Aki S.S."/>
            <person name="Althoff F."/>
            <person name="Araki T."/>
            <person name="Arteaga-Vazquez M.A."/>
            <person name="Balasubrmanian S."/>
            <person name="Barry K."/>
            <person name="Bauer D."/>
            <person name="Boehm C.R."/>
            <person name="Briginshaw L."/>
            <person name="Caballero-Perez J."/>
            <person name="Catarino B."/>
            <person name="Chen F."/>
            <person name="Chiyoda S."/>
            <person name="Chovatia M."/>
            <person name="Davies K.M."/>
            <person name="Delmans M."/>
            <person name="Demura T."/>
            <person name="Dierschke T."/>
            <person name="Dolan L."/>
            <person name="Dorantes-Acosta A.E."/>
            <person name="Eklund D.M."/>
            <person name="Florent S.N."/>
            <person name="Flores-Sandoval E."/>
            <person name="Fujiyama A."/>
            <person name="Fukuzawa H."/>
            <person name="Galik B."/>
            <person name="Grimanelli D."/>
            <person name="Grimwood J."/>
            <person name="Grossniklaus U."/>
            <person name="Hamada T."/>
            <person name="Haseloff J."/>
            <person name="Hetherington A.J."/>
            <person name="Higo A."/>
            <person name="Hirakawa Y."/>
            <person name="Hundley H.N."/>
            <person name="Ikeda Y."/>
            <person name="Inoue K."/>
            <person name="Inoue S.I."/>
            <person name="Ishida S."/>
            <person name="Jia Q."/>
            <person name="Kakita M."/>
            <person name="Kanazawa T."/>
            <person name="Kawai Y."/>
            <person name="Kawashima T."/>
            <person name="Kennedy M."/>
            <person name="Kinose K."/>
            <person name="Kinoshita T."/>
            <person name="Kohara Y."/>
            <person name="Koide E."/>
            <person name="Komatsu K."/>
            <person name="Kopischke S."/>
            <person name="Kubo M."/>
            <person name="Kyozuka J."/>
            <person name="Lagercrantz U."/>
            <person name="Lin S.S."/>
            <person name="Lindquist E."/>
            <person name="Lipzen A.M."/>
            <person name="Lu C.W."/>
            <person name="De Luna E."/>
            <person name="Martienssen R.A."/>
            <person name="Minamino N."/>
            <person name="Mizutani M."/>
            <person name="Mizutani M."/>
            <person name="Mochizuki N."/>
            <person name="Monte I."/>
            <person name="Mosher R."/>
            <person name="Nagasaki H."/>
            <person name="Nakagami H."/>
            <person name="Naramoto S."/>
            <person name="Nishitani K."/>
            <person name="Ohtani M."/>
            <person name="Okamoto T."/>
            <person name="Okumura M."/>
            <person name="Phillips J."/>
            <person name="Pollak B."/>
            <person name="Reinders A."/>
            <person name="Rovekamp M."/>
            <person name="Sano R."/>
            <person name="Sawa S."/>
            <person name="Schmid M.W."/>
            <person name="Shirakawa M."/>
            <person name="Solano R."/>
            <person name="Spunde A."/>
            <person name="Suetsugu N."/>
            <person name="Sugano S."/>
            <person name="Sugiyama A."/>
            <person name="Sun R."/>
            <person name="Suzuki Y."/>
            <person name="Takenaka M."/>
            <person name="Takezawa D."/>
            <person name="Tomogane H."/>
            <person name="Tsuzuki M."/>
            <person name="Ueda T."/>
            <person name="Umeda M."/>
            <person name="Ward J.M."/>
            <person name="Watanabe Y."/>
            <person name="Yazaki K."/>
            <person name="Yokoyama R."/>
            <person name="Yoshitake Y."/>
            <person name="Yotsui I."/>
            <person name="Zachgo S."/>
            <person name="Schmutz J."/>
        </authorList>
    </citation>
    <scope>NUCLEOTIDE SEQUENCE [LARGE SCALE GENOMIC DNA]</scope>
    <source>
        <strain evidence="3">Tak-1</strain>
    </source>
</reference>
<feature type="compositionally biased region" description="Pro residues" evidence="1">
    <location>
        <begin position="1"/>
        <end position="11"/>
    </location>
</feature>
<dbReference type="EMBL" id="KZ772681">
    <property type="protein sequence ID" value="PTQ47154.1"/>
    <property type="molecule type" value="Genomic_DNA"/>
</dbReference>
<reference evidence="2" key="2">
    <citation type="submission" date="2017-12" db="EMBL/GenBank/DDBJ databases">
        <title>WGS assembly of Marchantia polymorpha.</title>
        <authorList>
            <person name="Bowman J.L."/>
            <person name="Kohchi T."/>
            <person name="Yamato K.T."/>
            <person name="Jenkins J."/>
            <person name="Shu S."/>
            <person name="Ishizaki K."/>
            <person name="Yamaoka S."/>
            <person name="Nishihama R."/>
            <person name="Nakamura Y."/>
            <person name="Berger F."/>
            <person name="Adam C."/>
            <person name="Aki S.S."/>
            <person name="Althoff F."/>
            <person name="Araki T."/>
            <person name="Arteaga-Vazquez M.A."/>
            <person name="Balasubrmanian S."/>
            <person name="Bauer D."/>
            <person name="Boehm C.R."/>
            <person name="Briginshaw L."/>
            <person name="Caballero-Perez J."/>
            <person name="Catarino B."/>
            <person name="Chen F."/>
            <person name="Chiyoda S."/>
            <person name="Chovatia M."/>
            <person name="Davies K.M."/>
            <person name="Delmans M."/>
            <person name="Demura T."/>
            <person name="Dierschke T."/>
            <person name="Dolan L."/>
            <person name="Dorantes-Acosta A.E."/>
            <person name="Eklund D.M."/>
            <person name="Florent S.N."/>
            <person name="Flores-Sandoval E."/>
            <person name="Fujiyama A."/>
            <person name="Fukuzawa H."/>
            <person name="Galik B."/>
            <person name="Grimanelli D."/>
            <person name="Grimwood J."/>
            <person name="Grossniklaus U."/>
            <person name="Hamada T."/>
            <person name="Haseloff J."/>
            <person name="Hetherington A.J."/>
            <person name="Higo A."/>
            <person name="Hirakawa Y."/>
            <person name="Hundley H.N."/>
            <person name="Ikeda Y."/>
            <person name="Inoue K."/>
            <person name="Inoue S."/>
            <person name="Ishida S."/>
            <person name="Jia Q."/>
            <person name="Kakita M."/>
            <person name="Kanazawa T."/>
            <person name="Kawai Y."/>
            <person name="Kawashima T."/>
            <person name="Kennedy M."/>
            <person name="Kinose K."/>
            <person name="Kinoshita T."/>
            <person name="Kohara Y."/>
            <person name="Koide E."/>
            <person name="Komatsu K."/>
            <person name="Kopischke S."/>
            <person name="Kubo M."/>
            <person name="Kyozuka J."/>
            <person name="Lagercrantz U."/>
            <person name="Lin S.S."/>
            <person name="Lindquist E."/>
            <person name="Lipzen A.M."/>
            <person name="Lu C."/>
            <person name="Luna E.D."/>
            <person name="Martienssen R.A."/>
            <person name="Minamino N."/>
            <person name="Mizutani M."/>
            <person name="Mizutani M."/>
            <person name="Mochizuki N."/>
            <person name="Monte I."/>
            <person name="Mosher R."/>
            <person name="Nagasaki H."/>
            <person name="Nakagami H."/>
            <person name="Naramoto S."/>
            <person name="Nishitani K."/>
            <person name="Ohtani M."/>
            <person name="Okamoto T."/>
            <person name="Okumura M."/>
            <person name="Phillips J."/>
            <person name="Pollak B."/>
            <person name="Reinders A."/>
            <person name="Roevekamp M."/>
            <person name="Sano R."/>
            <person name="Sawa S."/>
            <person name="Schmid M.W."/>
            <person name="Shirakawa M."/>
            <person name="Solano R."/>
            <person name="Spunde A."/>
            <person name="Suetsugu N."/>
            <person name="Sugano S."/>
            <person name="Sugiyama A."/>
            <person name="Sun R."/>
            <person name="Suzuki Y."/>
            <person name="Takenaka M."/>
            <person name="Takezawa D."/>
            <person name="Tomogane H."/>
            <person name="Tsuzuki M."/>
            <person name="Ueda T."/>
            <person name="Umeda M."/>
            <person name="Ward J.M."/>
            <person name="Watanabe Y."/>
            <person name="Yazaki K."/>
            <person name="Yokoyama R."/>
            <person name="Yoshitake Y."/>
            <person name="Yotsui I."/>
            <person name="Zachgo S."/>
            <person name="Schmutz J."/>
        </authorList>
    </citation>
    <scope>NUCLEOTIDE SEQUENCE [LARGE SCALE GENOMIC DNA]</scope>
    <source>
        <strain evidence="2">Tak-1</strain>
    </source>
</reference>
<feature type="region of interest" description="Disordered" evidence="1">
    <location>
        <begin position="1"/>
        <end position="61"/>
    </location>
</feature>
<organism evidence="2 3">
    <name type="scientific">Marchantia polymorpha</name>
    <name type="common">Common liverwort</name>
    <name type="synonym">Marchantia aquatica</name>
    <dbReference type="NCBI Taxonomy" id="3197"/>
    <lineage>
        <taxon>Eukaryota</taxon>
        <taxon>Viridiplantae</taxon>
        <taxon>Streptophyta</taxon>
        <taxon>Embryophyta</taxon>
        <taxon>Marchantiophyta</taxon>
        <taxon>Marchantiopsida</taxon>
        <taxon>Marchantiidae</taxon>
        <taxon>Marchantiales</taxon>
        <taxon>Marchantiaceae</taxon>
        <taxon>Marchantia</taxon>
    </lineage>
</organism>
<dbReference type="EMBL" id="KZ772681">
    <property type="protein sequence ID" value="PTQ47153.1"/>
    <property type="molecule type" value="Genomic_DNA"/>
</dbReference>
<accession>A0A2R6XM22</accession>
<dbReference type="OMA" id="EAWFAHE"/>
<dbReference type="PANTHER" id="PTHR38074">
    <property type="entry name" value="ALTERED INHERITANCE OF MITOCHONDRIA PROTEIN 24, MITOCHONDRIAL"/>
    <property type="match status" value="1"/>
</dbReference>
<dbReference type="InterPro" id="IPR002838">
    <property type="entry name" value="AIM24"/>
</dbReference>
<dbReference type="OrthoDB" id="4721at2759"/>
<evidence type="ECO:0000313" key="2">
    <source>
        <dbReference type="EMBL" id="PTQ47152.1"/>
    </source>
</evidence>
<proteinExistence type="predicted"/>
<dbReference type="InterPro" id="IPR036983">
    <property type="entry name" value="AIM24_sf"/>
</dbReference>
<dbReference type="PANTHER" id="PTHR38074:SF1">
    <property type="entry name" value="ALTERED INHERITANCE OF MITOCHONDRIA PROTEIN 24, MITOCHONDRIAL"/>
    <property type="match status" value="1"/>
</dbReference>
<dbReference type="EMBL" id="KZ772681">
    <property type="protein sequence ID" value="PTQ47152.1"/>
    <property type="molecule type" value="Genomic_DNA"/>
</dbReference>
<gene>
    <name evidence="2" type="ORF">MARPO_0009s0228</name>
</gene>
<dbReference type="Pfam" id="PF01987">
    <property type="entry name" value="AIM24"/>
    <property type="match status" value="1"/>
</dbReference>
<protein>
    <submittedName>
        <fullName evidence="2">Uncharacterized protein</fullName>
    </submittedName>
</protein>
<dbReference type="EMBL" id="KZ772681">
    <property type="protein sequence ID" value="PTQ47151.1"/>
    <property type="molecule type" value="Genomic_DNA"/>
</dbReference>
<dbReference type="Gramene" id="Mp7g15440.1">
    <property type="protein sequence ID" value="Mp7g15440.1.cds1"/>
    <property type="gene ID" value="Mp7g15440"/>
</dbReference>
<evidence type="ECO:0000313" key="3">
    <source>
        <dbReference type="Proteomes" id="UP000244005"/>
    </source>
</evidence>
<dbReference type="SUPFAM" id="SSF51219">
    <property type="entry name" value="TRAP-like"/>
    <property type="match status" value="1"/>
</dbReference>
<keyword evidence="3" id="KW-1185">Reference proteome</keyword>
<evidence type="ECO:0000256" key="1">
    <source>
        <dbReference type="SAM" id="MobiDB-lite"/>
    </source>
</evidence>
<dbReference type="Proteomes" id="UP000244005">
    <property type="component" value="Unassembled WGS sequence"/>
</dbReference>
<name>A0A2R6XM22_MARPO</name>
<dbReference type="AlphaFoldDB" id="A0A2R6XM22"/>
<dbReference type="Gene3D" id="3.60.160.10">
    <property type="entry name" value="Mitochondrial biogenesis AIM24"/>
    <property type="match status" value="1"/>
</dbReference>
<feature type="compositionally biased region" description="Low complexity" evidence="1">
    <location>
        <begin position="24"/>
        <end position="61"/>
    </location>
</feature>